<evidence type="ECO:0000313" key="3">
    <source>
        <dbReference type="Proteomes" id="UP000266895"/>
    </source>
</evidence>
<proteinExistence type="predicted"/>
<dbReference type="InterPro" id="IPR001173">
    <property type="entry name" value="Glyco_trans_2-like"/>
</dbReference>
<feature type="domain" description="Glycosyltransferase 2-like" evidence="1">
    <location>
        <begin position="19"/>
        <end position="142"/>
    </location>
</feature>
<dbReference type="Gene3D" id="3.90.550.10">
    <property type="entry name" value="Spore Coat Polysaccharide Biosynthesis Protein SpsA, Chain A"/>
    <property type="match status" value="1"/>
</dbReference>
<dbReference type="Pfam" id="PF00535">
    <property type="entry name" value="Glycos_transf_2"/>
    <property type="match status" value="1"/>
</dbReference>
<dbReference type="SUPFAM" id="SSF53448">
    <property type="entry name" value="Nucleotide-diphospho-sugar transferases"/>
    <property type="match status" value="1"/>
</dbReference>
<dbReference type="PANTHER" id="PTHR22916:SF3">
    <property type="entry name" value="UDP-GLCNAC:BETAGAL BETA-1,3-N-ACETYLGLUCOSAMINYLTRANSFERASE-LIKE PROTEIN 1"/>
    <property type="match status" value="1"/>
</dbReference>
<keyword evidence="3" id="KW-1185">Reference proteome</keyword>
<dbReference type="KEGG" id="ahw:NCTC11636_02614"/>
<dbReference type="PANTHER" id="PTHR22916">
    <property type="entry name" value="GLYCOSYLTRANSFERASE"/>
    <property type="match status" value="1"/>
</dbReference>
<organism evidence="2 3">
    <name type="scientific">Actinomyces howellii</name>
    <dbReference type="NCBI Taxonomy" id="52771"/>
    <lineage>
        <taxon>Bacteria</taxon>
        <taxon>Bacillati</taxon>
        <taxon>Actinomycetota</taxon>
        <taxon>Actinomycetes</taxon>
        <taxon>Actinomycetales</taxon>
        <taxon>Actinomycetaceae</taxon>
        <taxon>Actinomyces</taxon>
    </lineage>
</organism>
<accession>A0A448HK95</accession>
<dbReference type="GO" id="GO:0016758">
    <property type="term" value="F:hexosyltransferase activity"/>
    <property type="evidence" value="ECO:0007669"/>
    <property type="project" value="UniProtKB-ARBA"/>
</dbReference>
<name>A0A448HK95_9ACTO</name>
<dbReference type="InterPro" id="IPR029044">
    <property type="entry name" value="Nucleotide-diphossugar_trans"/>
</dbReference>
<evidence type="ECO:0000313" key="2">
    <source>
        <dbReference type="EMBL" id="VEG30135.1"/>
    </source>
</evidence>
<reference evidence="2 3" key="1">
    <citation type="submission" date="2018-12" db="EMBL/GenBank/DDBJ databases">
        <authorList>
            <consortium name="Pathogen Informatics"/>
        </authorList>
    </citation>
    <scope>NUCLEOTIDE SEQUENCE [LARGE SCALE GENOMIC DNA]</scope>
    <source>
        <strain evidence="2 3">NCTC11636</strain>
    </source>
</reference>
<gene>
    <name evidence="2" type="primary">kfoC</name>
    <name evidence="2" type="ORF">NCTC11636_02614</name>
</gene>
<sequence>MRNVVGWRHPLPDRGPLVTVAIATRDRAGLLRETLASVLLQTVEDFEVVVVDDGSQDSIRDVVESFADPRLRYARQDPAGISAARNHALDISRGRYTAVLDDDDLMHPRRLEWQLAALEGDAVGTVGAFVNFDDTTGTTSLCLGRRPVREATSGIGGAPGHGTWMIRTDVMRAVRYDETLATGVDNDFMLRLLRTGAHLVHTGKALTLRRLHPQQVSRCQTSGPSAASRRSLGFLDFRVDPRTMEAYEESLRREGAFPHVEDTSALVDSIRPYLPDGLVRRELDVDCSGVEARELELLRARLEGRGSLRSLMVDGRLVSRHLLVSGATYEDMGVLRRAGLGWEAAVVEACDDPAQVTAGRHDLGWLAEVLSCGPIGRRRWRCVVVLPGGRGEPSPQDPAVEVHELCRRVEDREERWCLWLVMEPIDVLALPGAQGAWFVVGDPAQDPTGPDQEVPA</sequence>
<protein>
    <submittedName>
        <fullName evidence="2">Chondroitin polymerase</fullName>
    </submittedName>
</protein>
<dbReference type="AlphaFoldDB" id="A0A448HK95"/>
<dbReference type="CDD" id="cd00761">
    <property type="entry name" value="Glyco_tranf_GTA_type"/>
    <property type="match status" value="1"/>
</dbReference>
<dbReference type="EMBL" id="LR134350">
    <property type="protein sequence ID" value="VEG30135.1"/>
    <property type="molecule type" value="Genomic_DNA"/>
</dbReference>
<dbReference type="Proteomes" id="UP000266895">
    <property type="component" value="Chromosome"/>
</dbReference>
<evidence type="ECO:0000259" key="1">
    <source>
        <dbReference type="Pfam" id="PF00535"/>
    </source>
</evidence>